<evidence type="ECO:0000256" key="1">
    <source>
        <dbReference type="ARBA" id="ARBA00033738"/>
    </source>
</evidence>
<comment type="subcellular location">
    <subcellularLocation>
        <location evidence="1">Encapsulin nanocompartment</location>
    </subcellularLocation>
</comment>
<dbReference type="PANTHER" id="PTHR37165:SF1">
    <property type="entry name" value="TYPE 1 ENCAPSULIN SHELL PROTEIN"/>
    <property type="match status" value="1"/>
</dbReference>
<protein>
    <recommendedName>
        <fullName evidence="6">Bacteriocin</fullName>
    </recommendedName>
</protein>
<reference evidence="4 5" key="1">
    <citation type="submission" date="2016-07" db="EMBL/GenBank/DDBJ databases">
        <title>Draft genome of Scalindua rubra, obtained from a brine-seawater interface in the Red Sea, sheds light on salt adaptation in anammox bacteria.</title>
        <authorList>
            <person name="Speth D.R."/>
            <person name="Lagkouvardos I."/>
            <person name="Wang Y."/>
            <person name="Qian P.-Y."/>
            <person name="Dutilh B.E."/>
            <person name="Jetten M.S."/>
        </authorList>
    </citation>
    <scope>NUCLEOTIDE SEQUENCE [LARGE SCALE GENOMIC DNA]</scope>
    <source>
        <strain evidence="4">BSI-1</strain>
    </source>
</reference>
<evidence type="ECO:0000313" key="4">
    <source>
        <dbReference type="EMBL" id="ODS33100.1"/>
    </source>
</evidence>
<dbReference type="AlphaFoldDB" id="A0A1E3XBX5"/>
<dbReference type="InterPro" id="IPR007544">
    <property type="entry name" value="ENCAP"/>
</dbReference>
<dbReference type="EMBL" id="MAYW01000038">
    <property type="protein sequence ID" value="ODS33100.1"/>
    <property type="molecule type" value="Genomic_DNA"/>
</dbReference>
<dbReference type="InterPro" id="IPR051429">
    <property type="entry name" value="Encapsulin_nc"/>
</dbReference>
<dbReference type="GO" id="GO:0140737">
    <property type="term" value="C:encapsulin nanocompartment"/>
    <property type="evidence" value="ECO:0007669"/>
    <property type="project" value="UniProtKB-SubCell"/>
</dbReference>
<keyword evidence="3" id="KW-1284">Encapsulin nanocompartment</keyword>
<gene>
    <name evidence="4" type="ORF">SCARUB_01799</name>
</gene>
<evidence type="ECO:0000313" key="5">
    <source>
        <dbReference type="Proteomes" id="UP000094056"/>
    </source>
</evidence>
<dbReference type="PANTHER" id="PTHR37165">
    <property type="entry name" value="PEPTIDASE U56 FAMILY"/>
    <property type="match status" value="1"/>
</dbReference>
<comment type="caution">
    <text evidence="4">The sequence shown here is derived from an EMBL/GenBank/DDBJ whole genome shotgun (WGS) entry which is preliminary data.</text>
</comment>
<accession>A0A1E3XBX5</accession>
<dbReference type="Proteomes" id="UP000094056">
    <property type="component" value="Unassembled WGS sequence"/>
</dbReference>
<dbReference type="Gene3D" id="3.30.2400.30">
    <property type="match status" value="1"/>
</dbReference>
<proteinExistence type="inferred from homology"/>
<dbReference type="Pfam" id="PF04454">
    <property type="entry name" value="Linocin_M18"/>
    <property type="match status" value="2"/>
</dbReference>
<dbReference type="Gene3D" id="3.30.2320.10">
    <property type="entry name" value="hypothetical protein PF0899 domain"/>
    <property type="match status" value="1"/>
</dbReference>
<evidence type="ECO:0008006" key="6">
    <source>
        <dbReference type="Google" id="ProtNLM"/>
    </source>
</evidence>
<evidence type="ECO:0000256" key="3">
    <source>
        <dbReference type="ARBA" id="ARBA00033787"/>
    </source>
</evidence>
<dbReference type="NCBIfam" id="NF041155">
    <property type="entry name" value="encap_f1"/>
    <property type="match status" value="1"/>
</dbReference>
<comment type="similarity">
    <text evidence="2">Belongs to the encapsulin family. Family 1 subfamily.</text>
</comment>
<name>A0A1E3XBX5_9BACT</name>
<sequence length="306" mass="34087">MGSNDASSFFLEVPLTHEQLELMKRTVSRSARGHLVGRKFIKVYGPIGAGAQSVTWDTFLPPVMANIDLLGEAEQQPVHTQRRAILNIPQIYKDFILYGRDIAASHDHDSSENHNYPSHDRGHNHNHHGCICMPLDLSALVNAVVQCAKKEDDMIFSGLPEMGIPGLTNVEGRNIQPMKDWSILGNGFQDVVEAAQKLTDVGFYGPYAMVMSPHLYALLHRVYEKTGVLEIKSIKALIKGGVFQSSVLKSDVAIVVAMDQSNMDLVIGQDMRVSYWGPENLNHRFRVWESAVLRIKCPQAICTIEP</sequence>
<evidence type="ECO:0000256" key="2">
    <source>
        <dbReference type="ARBA" id="ARBA00033743"/>
    </source>
</evidence>
<organism evidence="4 5">
    <name type="scientific">Candidatus Scalindua rubra</name>
    <dbReference type="NCBI Taxonomy" id="1872076"/>
    <lineage>
        <taxon>Bacteria</taxon>
        <taxon>Pseudomonadati</taxon>
        <taxon>Planctomycetota</taxon>
        <taxon>Candidatus Brocadiia</taxon>
        <taxon>Candidatus Brocadiales</taxon>
        <taxon>Candidatus Scalinduaceae</taxon>
        <taxon>Candidatus Scalindua</taxon>
    </lineage>
</organism>